<gene>
    <name evidence="1" type="ORF">CAMRE0001_0661</name>
</gene>
<reference evidence="1 2" key="1">
    <citation type="submission" date="2008-08" db="EMBL/GenBank/DDBJ databases">
        <authorList>
            <person name="Madupu R."/>
            <person name="Durkin A.S."/>
            <person name="Torralba M."/>
            <person name="Methe B."/>
            <person name="Sutton G.G."/>
            <person name="Strausberg R.L."/>
            <person name="Nelson K.E."/>
        </authorList>
    </citation>
    <scope>NUCLEOTIDE SEQUENCE [LARGE SCALE GENOMIC DNA]</scope>
    <source>
        <strain evidence="1 2">RM3267</strain>
    </source>
</reference>
<accession>B9D1J7</accession>
<protein>
    <submittedName>
        <fullName evidence="1">Uncharacterized protein</fullName>
    </submittedName>
</protein>
<comment type="caution">
    <text evidence="1">The sequence shown here is derived from an EMBL/GenBank/DDBJ whole genome shotgun (WGS) entry which is preliminary data.</text>
</comment>
<dbReference type="STRING" id="553218.CAMRE0001_0661"/>
<dbReference type="EMBL" id="ACFU01000009">
    <property type="protein sequence ID" value="EEF14178.1"/>
    <property type="molecule type" value="Genomic_DNA"/>
</dbReference>
<proteinExistence type="predicted"/>
<organism evidence="1 2">
    <name type="scientific">Campylobacter rectus RM3267</name>
    <dbReference type="NCBI Taxonomy" id="553218"/>
    <lineage>
        <taxon>Bacteria</taxon>
        <taxon>Pseudomonadati</taxon>
        <taxon>Campylobacterota</taxon>
        <taxon>Epsilonproteobacteria</taxon>
        <taxon>Campylobacterales</taxon>
        <taxon>Campylobacteraceae</taxon>
        <taxon>Campylobacter</taxon>
    </lineage>
</organism>
<dbReference type="AlphaFoldDB" id="B9D1J7"/>
<sequence>MHFCKTGCVCQDWANLCDKFYGKFVCGGFNYFGNLLNLPPCADLFVMQI</sequence>
<keyword evidence="2" id="KW-1185">Reference proteome</keyword>
<dbReference type="Proteomes" id="UP000003082">
    <property type="component" value="Unassembled WGS sequence"/>
</dbReference>
<evidence type="ECO:0000313" key="2">
    <source>
        <dbReference type="Proteomes" id="UP000003082"/>
    </source>
</evidence>
<name>B9D1J7_CAMRE</name>
<evidence type="ECO:0000313" key="1">
    <source>
        <dbReference type="EMBL" id="EEF14178.1"/>
    </source>
</evidence>